<evidence type="ECO:0000256" key="5">
    <source>
        <dbReference type="ARBA" id="ARBA00023163"/>
    </source>
</evidence>
<sequence length="188" mass="20931">MRHPSRAPDRELTFTSFYAAAYPDLVRFVQRRAHPDHVDDVVAEAFLVVWRRLDALPPSPDDARAWAFGIARHVLLNARRSEQRRSALRVRLAQVPPELPGDPAADGVATRVDLATAWHRLSETHQEALALVVFEDLDATRAGAVLGISPIAFRLRLSRARQALRGHLDHLPARTPAPADLTERATTP</sequence>
<dbReference type="InterPro" id="IPR007627">
    <property type="entry name" value="RNA_pol_sigma70_r2"/>
</dbReference>
<gene>
    <name evidence="9" type="ORF">BKA21_001136</name>
    <name evidence="8" type="ORF">Col01nite_05630</name>
</gene>
<comment type="caution">
    <text evidence="9">The sequence shown here is derived from an EMBL/GenBank/DDBJ whole genome shotgun (WGS) entry which is preliminary data.</text>
</comment>
<evidence type="ECO:0000256" key="1">
    <source>
        <dbReference type="ARBA" id="ARBA00010641"/>
    </source>
</evidence>
<accession>A0A7Y9FEN4</accession>
<keyword evidence="3" id="KW-0731">Sigma factor</keyword>
<dbReference type="GO" id="GO:0006352">
    <property type="term" value="P:DNA-templated transcription initiation"/>
    <property type="evidence" value="ECO:0007669"/>
    <property type="project" value="InterPro"/>
</dbReference>
<dbReference type="AlphaFoldDB" id="A0A7Y9FEN4"/>
<evidence type="ECO:0000256" key="2">
    <source>
        <dbReference type="ARBA" id="ARBA00023015"/>
    </source>
</evidence>
<evidence type="ECO:0000313" key="9">
    <source>
        <dbReference type="EMBL" id="NYD85587.1"/>
    </source>
</evidence>
<organism evidence="9 10">
    <name type="scientific">Cellulomonas oligotrophica</name>
    <dbReference type="NCBI Taxonomy" id="931536"/>
    <lineage>
        <taxon>Bacteria</taxon>
        <taxon>Bacillati</taxon>
        <taxon>Actinomycetota</taxon>
        <taxon>Actinomycetes</taxon>
        <taxon>Micrococcales</taxon>
        <taxon>Cellulomonadaceae</taxon>
        <taxon>Cellulomonas</taxon>
    </lineage>
</organism>
<dbReference type="GO" id="GO:0003677">
    <property type="term" value="F:DNA binding"/>
    <property type="evidence" value="ECO:0007669"/>
    <property type="project" value="UniProtKB-KW"/>
</dbReference>
<feature type="region of interest" description="Disordered" evidence="6">
    <location>
        <begin position="168"/>
        <end position="188"/>
    </location>
</feature>
<name>A0A7Y9FEN4_9CELL</name>
<evidence type="ECO:0000256" key="6">
    <source>
        <dbReference type="SAM" id="MobiDB-lite"/>
    </source>
</evidence>
<dbReference type="Gene3D" id="1.10.10.10">
    <property type="entry name" value="Winged helix-like DNA-binding domain superfamily/Winged helix DNA-binding domain"/>
    <property type="match status" value="1"/>
</dbReference>
<reference evidence="8 11" key="2">
    <citation type="submission" date="2021-01" db="EMBL/GenBank/DDBJ databases">
        <title>Whole genome shotgun sequence of Cellulomonas oligotrophica NBRC 109435.</title>
        <authorList>
            <person name="Komaki H."/>
            <person name="Tamura T."/>
        </authorList>
    </citation>
    <scope>NUCLEOTIDE SEQUENCE [LARGE SCALE GENOMIC DNA]</scope>
    <source>
        <strain evidence="8 11">NBRC 109435</strain>
    </source>
</reference>
<dbReference type="PANTHER" id="PTHR43133">
    <property type="entry name" value="RNA POLYMERASE ECF-TYPE SIGMA FACTO"/>
    <property type="match status" value="1"/>
</dbReference>
<dbReference type="InterPro" id="IPR014284">
    <property type="entry name" value="RNA_pol_sigma-70_dom"/>
</dbReference>
<dbReference type="PANTHER" id="PTHR43133:SF8">
    <property type="entry name" value="RNA POLYMERASE SIGMA FACTOR HI_1459-RELATED"/>
    <property type="match status" value="1"/>
</dbReference>
<dbReference type="InterPro" id="IPR036388">
    <property type="entry name" value="WH-like_DNA-bd_sf"/>
</dbReference>
<dbReference type="GO" id="GO:0016987">
    <property type="term" value="F:sigma factor activity"/>
    <property type="evidence" value="ECO:0007669"/>
    <property type="project" value="UniProtKB-KW"/>
</dbReference>
<comment type="similarity">
    <text evidence="1">Belongs to the sigma-70 factor family. ECF subfamily.</text>
</comment>
<dbReference type="Gene3D" id="1.10.1740.10">
    <property type="match status" value="1"/>
</dbReference>
<evidence type="ECO:0000256" key="3">
    <source>
        <dbReference type="ARBA" id="ARBA00023082"/>
    </source>
</evidence>
<evidence type="ECO:0000313" key="10">
    <source>
        <dbReference type="Proteomes" id="UP000577956"/>
    </source>
</evidence>
<dbReference type="NCBIfam" id="TIGR02937">
    <property type="entry name" value="sigma70-ECF"/>
    <property type="match status" value="1"/>
</dbReference>
<feature type="domain" description="RNA polymerase sigma-70 region 2" evidence="7">
    <location>
        <begin position="18"/>
        <end position="85"/>
    </location>
</feature>
<reference evidence="9 10" key="1">
    <citation type="submission" date="2020-07" db="EMBL/GenBank/DDBJ databases">
        <title>Sequencing the genomes of 1000 actinobacteria strains.</title>
        <authorList>
            <person name="Klenk H.-P."/>
        </authorList>
    </citation>
    <scope>NUCLEOTIDE SEQUENCE [LARGE SCALE GENOMIC DNA]</scope>
    <source>
        <strain evidence="9 10">DSM 24482</strain>
    </source>
</reference>
<keyword evidence="4" id="KW-0238">DNA-binding</keyword>
<dbReference type="InterPro" id="IPR013324">
    <property type="entry name" value="RNA_pol_sigma_r3/r4-like"/>
</dbReference>
<evidence type="ECO:0000256" key="4">
    <source>
        <dbReference type="ARBA" id="ARBA00023125"/>
    </source>
</evidence>
<dbReference type="Proteomes" id="UP000577956">
    <property type="component" value="Unassembled WGS sequence"/>
</dbReference>
<keyword evidence="11" id="KW-1185">Reference proteome</keyword>
<dbReference type="SUPFAM" id="SSF88659">
    <property type="entry name" value="Sigma3 and sigma4 domains of RNA polymerase sigma factors"/>
    <property type="match status" value="1"/>
</dbReference>
<dbReference type="RefSeq" id="WP_140457374.1">
    <property type="nucleotide sequence ID" value="NZ_BAABFI010000015.1"/>
</dbReference>
<keyword evidence="5" id="KW-0804">Transcription</keyword>
<dbReference type="InterPro" id="IPR039425">
    <property type="entry name" value="RNA_pol_sigma-70-like"/>
</dbReference>
<evidence type="ECO:0000313" key="8">
    <source>
        <dbReference type="EMBL" id="GIG31404.1"/>
    </source>
</evidence>
<dbReference type="EMBL" id="JACCBK010000001">
    <property type="protein sequence ID" value="NYD85587.1"/>
    <property type="molecule type" value="Genomic_DNA"/>
</dbReference>
<dbReference type="Pfam" id="PF04542">
    <property type="entry name" value="Sigma70_r2"/>
    <property type="match status" value="1"/>
</dbReference>
<keyword evidence="2" id="KW-0805">Transcription regulation</keyword>
<evidence type="ECO:0000313" key="11">
    <source>
        <dbReference type="Proteomes" id="UP000618382"/>
    </source>
</evidence>
<dbReference type="EMBL" id="BONN01000001">
    <property type="protein sequence ID" value="GIG31404.1"/>
    <property type="molecule type" value="Genomic_DNA"/>
</dbReference>
<dbReference type="InterPro" id="IPR013325">
    <property type="entry name" value="RNA_pol_sigma_r2"/>
</dbReference>
<proteinExistence type="inferred from homology"/>
<dbReference type="Proteomes" id="UP000618382">
    <property type="component" value="Unassembled WGS sequence"/>
</dbReference>
<evidence type="ECO:0000259" key="7">
    <source>
        <dbReference type="Pfam" id="PF04542"/>
    </source>
</evidence>
<protein>
    <submittedName>
        <fullName evidence="9">RNA polymerase sigma-70 factor (ECF subfamily)</fullName>
    </submittedName>
</protein>
<dbReference type="SUPFAM" id="SSF88946">
    <property type="entry name" value="Sigma2 domain of RNA polymerase sigma factors"/>
    <property type="match status" value="1"/>
</dbReference>